<evidence type="ECO:0000256" key="1">
    <source>
        <dbReference type="SAM" id="MobiDB-lite"/>
    </source>
</evidence>
<feature type="non-terminal residue" evidence="2">
    <location>
        <position position="1"/>
    </location>
</feature>
<comment type="caution">
    <text evidence="2">The sequence shown here is derived from an EMBL/GenBank/DDBJ whole genome shotgun (WGS) entry which is preliminary data.</text>
</comment>
<dbReference type="EMBL" id="CAJHJT010000023">
    <property type="protein sequence ID" value="CAD7001347.1"/>
    <property type="molecule type" value="Genomic_DNA"/>
</dbReference>
<dbReference type="AlphaFoldDB" id="A0A811UUE0"/>
<accession>A0A811UUE0</accession>
<dbReference type="Proteomes" id="UP000606786">
    <property type="component" value="Unassembled WGS sequence"/>
</dbReference>
<feature type="compositionally biased region" description="Acidic residues" evidence="1">
    <location>
        <begin position="1"/>
        <end position="15"/>
    </location>
</feature>
<evidence type="ECO:0000313" key="3">
    <source>
        <dbReference type="Proteomes" id="UP000606786"/>
    </source>
</evidence>
<feature type="compositionally biased region" description="Polar residues" evidence="1">
    <location>
        <begin position="31"/>
        <end position="41"/>
    </location>
</feature>
<sequence>NSDDDFTLSDEENTECEWSVNTVEEDIKPLEQNTAEENASNPEKKYWSKSK</sequence>
<organism evidence="2 3">
    <name type="scientific">Ceratitis capitata</name>
    <name type="common">Mediterranean fruit fly</name>
    <name type="synonym">Tephritis capitata</name>
    <dbReference type="NCBI Taxonomy" id="7213"/>
    <lineage>
        <taxon>Eukaryota</taxon>
        <taxon>Metazoa</taxon>
        <taxon>Ecdysozoa</taxon>
        <taxon>Arthropoda</taxon>
        <taxon>Hexapoda</taxon>
        <taxon>Insecta</taxon>
        <taxon>Pterygota</taxon>
        <taxon>Neoptera</taxon>
        <taxon>Endopterygota</taxon>
        <taxon>Diptera</taxon>
        <taxon>Brachycera</taxon>
        <taxon>Muscomorpha</taxon>
        <taxon>Tephritoidea</taxon>
        <taxon>Tephritidae</taxon>
        <taxon>Ceratitis</taxon>
        <taxon>Ceratitis</taxon>
    </lineage>
</organism>
<feature type="region of interest" description="Disordered" evidence="1">
    <location>
        <begin position="1"/>
        <end position="51"/>
    </location>
</feature>
<gene>
    <name evidence="2" type="ORF">CCAP1982_LOCUS9844</name>
</gene>
<keyword evidence="3" id="KW-1185">Reference proteome</keyword>
<name>A0A811UUE0_CERCA</name>
<feature type="compositionally biased region" description="Basic and acidic residues" evidence="1">
    <location>
        <begin position="42"/>
        <end position="51"/>
    </location>
</feature>
<reference evidence="2" key="1">
    <citation type="submission" date="2020-11" db="EMBL/GenBank/DDBJ databases">
        <authorList>
            <person name="Whitehead M."/>
        </authorList>
    </citation>
    <scope>NUCLEOTIDE SEQUENCE</scope>
    <source>
        <strain evidence="2">EGII</strain>
    </source>
</reference>
<evidence type="ECO:0000313" key="2">
    <source>
        <dbReference type="EMBL" id="CAD7001347.1"/>
    </source>
</evidence>
<protein>
    <submittedName>
        <fullName evidence="2">(Mediterranean fruit fly) hypothetical protein</fullName>
    </submittedName>
</protein>
<proteinExistence type="predicted"/>